<evidence type="ECO:0000313" key="1">
    <source>
        <dbReference type="EMBL" id="SBQ88348.1"/>
    </source>
</evidence>
<dbReference type="EMBL" id="HAED01002503">
    <property type="protein sequence ID" value="SBQ88348.1"/>
    <property type="molecule type" value="Transcribed_RNA"/>
</dbReference>
<reference evidence="1" key="2">
    <citation type="submission" date="2016-06" db="EMBL/GenBank/DDBJ databases">
        <title>The genome of a short-lived fish provides insights into sex chromosome evolution and the genetic control of aging.</title>
        <authorList>
            <person name="Reichwald K."/>
            <person name="Felder M."/>
            <person name="Petzold A."/>
            <person name="Koch P."/>
            <person name="Groth M."/>
            <person name="Platzer M."/>
        </authorList>
    </citation>
    <scope>NUCLEOTIDE SEQUENCE</scope>
    <source>
        <tissue evidence="1">Brain</tissue>
    </source>
</reference>
<proteinExistence type="predicted"/>
<feature type="non-terminal residue" evidence="1">
    <location>
        <position position="1"/>
    </location>
</feature>
<accession>A0A1A8HXX2</accession>
<feature type="non-terminal residue" evidence="1">
    <location>
        <position position="30"/>
    </location>
</feature>
<sequence>RQGTGVMITDTMTYRCDWLTRKHKDKRTEL</sequence>
<gene>
    <name evidence="1" type="primary">Nfu_g_1_026068</name>
</gene>
<protein>
    <submittedName>
        <fullName evidence="1">Uncharacterized protein</fullName>
    </submittedName>
</protein>
<reference evidence="1" key="1">
    <citation type="submission" date="2016-05" db="EMBL/GenBank/DDBJ databases">
        <authorList>
            <person name="Lavstsen T."/>
            <person name="Jespersen J.S."/>
        </authorList>
    </citation>
    <scope>NUCLEOTIDE SEQUENCE</scope>
    <source>
        <tissue evidence="1">Brain</tissue>
    </source>
</reference>
<dbReference type="AlphaFoldDB" id="A0A1A8HXX2"/>
<organism evidence="1">
    <name type="scientific">Nothobranchius kuhntae</name>
    <name type="common">Beira killifish</name>
    <dbReference type="NCBI Taxonomy" id="321403"/>
    <lineage>
        <taxon>Eukaryota</taxon>
        <taxon>Metazoa</taxon>
        <taxon>Chordata</taxon>
        <taxon>Craniata</taxon>
        <taxon>Vertebrata</taxon>
        <taxon>Euteleostomi</taxon>
        <taxon>Actinopterygii</taxon>
        <taxon>Neopterygii</taxon>
        <taxon>Teleostei</taxon>
        <taxon>Neoteleostei</taxon>
        <taxon>Acanthomorphata</taxon>
        <taxon>Ovalentaria</taxon>
        <taxon>Atherinomorphae</taxon>
        <taxon>Cyprinodontiformes</taxon>
        <taxon>Nothobranchiidae</taxon>
        <taxon>Nothobranchius</taxon>
    </lineage>
</organism>
<name>A0A1A8HXX2_NOTKU</name>